<comment type="caution">
    <text evidence="1">The sequence shown here is derived from an EMBL/GenBank/DDBJ whole genome shotgun (WGS) entry which is preliminary data.</text>
</comment>
<accession>A0ABD6QLM8</accession>
<proteinExistence type="predicted"/>
<organism evidence="1 2">
    <name type="scientific">Mycolicibacterium fortuitum</name>
    <name type="common">Mycobacterium fortuitum</name>
    <dbReference type="NCBI Taxonomy" id="1766"/>
    <lineage>
        <taxon>Bacteria</taxon>
        <taxon>Bacillati</taxon>
        <taxon>Actinomycetota</taxon>
        <taxon>Actinomycetes</taxon>
        <taxon>Mycobacteriales</taxon>
        <taxon>Mycobacteriaceae</taxon>
        <taxon>Mycolicibacterium</taxon>
    </lineage>
</organism>
<dbReference type="EMBL" id="MBER01000076">
    <property type="protein sequence ID" value="OMC44241.1"/>
    <property type="molecule type" value="Genomic_DNA"/>
</dbReference>
<name>A0ABD6QLM8_MYCFO</name>
<evidence type="ECO:0000313" key="2">
    <source>
        <dbReference type="Proteomes" id="UP000187001"/>
    </source>
</evidence>
<sequence>MAWARGATAPGARAVVDGAEAVRGVGTADAAAAVVARVGESMRVGAGECRVVECRPAGVRRRGVPTTAARDRSSVLLNWGHGNLW</sequence>
<evidence type="ECO:0000313" key="1">
    <source>
        <dbReference type="EMBL" id="OMC44241.1"/>
    </source>
</evidence>
<dbReference type="AlphaFoldDB" id="A0ABD6QLM8"/>
<reference evidence="1 2" key="1">
    <citation type="submission" date="2016-07" db="EMBL/GenBank/DDBJ databases">
        <authorList>
            <person name="Sutton G."/>
            <person name="Brinkac L."/>
            <person name="Sanka R."/>
            <person name="Adams M."/>
            <person name="Lau E."/>
            <person name="Kumar A."/>
            <person name="Macaden R."/>
        </authorList>
    </citation>
    <scope>NUCLEOTIDE SEQUENCE [LARGE SCALE GENOMIC DNA]</scope>
    <source>
        <strain evidence="1 2">GA-0871</strain>
    </source>
</reference>
<dbReference type="Proteomes" id="UP000187001">
    <property type="component" value="Unassembled WGS sequence"/>
</dbReference>
<protein>
    <submittedName>
        <fullName evidence="1">Uncharacterized protein</fullName>
    </submittedName>
</protein>
<gene>
    <name evidence="1" type="ORF">A5742_28215</name>
</gene>